<dbReference type="Pfam" id="PF00403">
    <property type="entry name" value="HMA"/>
    <property type="match status" value="1"/>
</dbReference>
<dbReference type="AlphaFoldDB" id="A0A128EJK9"/>
<dbReference type="Proteomes" id="UP000069632">
    <property type="component" value="Unassembled WGS sequence"/>
</dbReference>
<dbReference type="GO" id="GO:0046872">
    <property type="term" value="F:metal ion binding"/>
    <property type="evidence" value="ECO:0007669"/>
    <property type="project" value="InterPro"/>
</dbReference>
<dbReference type="SUPFAM" id="SSF55008">
    <property type="entry name" value="HMA, heavy metal-associated domain"/>
    <property type="match status" value="1"/>
</dbReference>
<name>A0A128EJK9_9BACT</name>
<dbReference type="Gene3D" id="3.30.70.100">
    <property type="match status" value="1"/>
</dbReference>
<reference evidence="2 3" key="1">
    <citation type="submission" date="2016-02" db="EMBL/GenBank/DDBJ databases">
        <authorList>
            <consortium name="Pathogen Informatics"/>
        </authorList>
    </citation>
    <scope>NUCLEOTIDE SEQUENCE [LARGE SCALE GENOMIC DNA]</scope>
    <source>
        <strain evidence="2 3">RC20</strain>
    </source>
</reference>
<sequence length="65" mass="7521">MKFKVNNINCEHCANTIKKALRDDFGDIQVDVTTKEVSLKLDEKDVENFKSEMDDLGFEVVERLD</sequence>
<dbReference type="OrthoDB" id="677920at2"/>
<dbReference type="PROSITE" id="PS50846">
    <property type="entry name" value="HMA_2"/>
    <property type="match status" value="1"/>
</dbReference>
<protein>
    <submittedName>
        <fullName evidence="2">Heavy metal transport/detoxification protein</fullName>
    </submittedName>
</protein>
<dbReference type="InterPro" id="IPR006121">
    <property type="entry name" value="HMA_dom"/>
</dbReference>
<dbReference type="InterPro" id="IPR036163">
    <property type="entry name" value="HMA_dom_sf"/>
</dbReference>
<gene>
    <name evidence="2" type="ORF">ERS672216_01467</name>
</gene>
<evidence type="ECO:0000313" key="3">
    <source>
        <dbReference type="Proteomes" id="UP000069632"/>
    </source>
</evidence>
<dbReference type="EMBL" id="FIZP01000008">
    <property type="protein sequence ID" value="CZE48538.1"/>
    <property type="molecule type" value="Genomic_DNA"/>
</dbReference>
<keyword evidence="3" id="KW-1185">Reference proteome</keyword>
<proteinExistence type="predicted"/>
<accession>A0A128EJK9</accession>
<evidence type="ECO:0000259" key="1">
    <source>
        <dbReference type="PROSITE" id="PS50846"/>
    </source>
</evidence>
<evidence type="ECO:0000313" key="2">
    <source>
        <dbReference type="EMBL" id="CZE48538.1"/>
    </source>
</evidence>
<dbReference type="CDD" id="cd00371">
    <property type="entry name" value="HMA"/>
    <property type="match status" value="1"/>
</dbReference>
<feature type="domain" description="HMA" evidence="1">
    <location>
        <begin position="1"/>
        <end position="61"/>
    </location>
</feature>
<dbReference type="RefSeq" id="WP_075540395.1">
    <property type="nucleotide sequence ID" value="NZ_CP053844.1"/>
</dbReference>
<organism evidence="2 3">
    <name type="scientific">Campylobacter geochelonis</name>
    <dbReference type="NCBI Taxonomy" id="1780362"/>
    <lineage>
        <taxon>Bacteria</taxon>
        <taxon>Pseudomonadati</taxon>
        <taxon>Campylobacterota</taxon>
        <taxon>Epsilonproteobacteria</taxon>
        <taxon>Campylobacterales</taxon>
        <taxon>Campylobacteraceae</taxon>
        <taxon>Campylobacter</taxon>
    </lineage>
</organism>